<evidence type="ECO:0000313" key="3">
    <source>
        <dbReference type="EMBL" id="CAK93104.1"/>
    </source>
</evidence>
<dbReference type="RefSeq" id="XP_001460501.1">
    <property type="nucleotide sequence ID" value="XM_001460464.1"/>
</dbReference>
<organism evidence="3 4">
    <name type="scientific">Paramecium tetraurelia</name>
    <dbReference type="NCBI Taxonomy" id="5888"/>
    <lineage>
        <taxon>Eukaryota</taxon>
        <taxon>Sar</taxon>
        <taxon>Alveolata</taxon>
        <taxon>Ciliophora</taxon>
        <taxon>Intramacronucleata</taxon>
        <taxon>Oligohymenophorea</taxon>
        <taxon>Peniculida</taxon>
        <taxon>Parameciidae</taxon>
        <taxon>Paramecium</taxon>
    </lineage>
</organism>
<feature type="compositionally biased region" description="Low complexity" evidence="1">
    <location>
        <begin position="300"/>
        <end position="316"/>
    </location>
</feature>
<dbReference type="OrthoDB" id="303744at2759"/>
<evidence type="ECO:0000313" key="4">
    <source>
        <dbReference type="Proteomes" id="UP000000600"/>
    </source>
</evidence>
<dbReference type="InParanoid" id="A0ECT7"/>
<proteinExistence type="predicted"/>
<dbReference type="HOGENOM" id="CLU_011679_0_0_1"/>
<feature type="region of interest" description="Disordered" evidence="1">
    <location>
        <begin position="34"/>
        <end position="92"/>
    </location>
</feature>
<dbReference type="Proteomes" id="UP000000600">
    <property type="component" value="Unassembled WGS sequence"/>
</dbReference>
<feature type="compositionally biased region" description="Basic residues" evidence="1">
    <location>
        <begin position="67"/>
        <end position="81"/>
    </location>
</feature>
<dbReference type="AlphaFoldDB" id="A0ECT7"/>
<dbReference type="EMBL" id="CT868671">
    <property type="protein sequence ID" value="CAK93104.1"/>
    <property type="molecule type" value="Genomic_DNA"/>
</dbReference>
<feature type="region of interest" description="Disordered" evidence="1">
    <location>
        <begin position="287"/>
        <end position="324"/>
    </location>
</feature>
<name>A0ECT7_PARTE</name>
<dbReference type="OMA" id="GCKVESQ"/>
<accession>A0ECT7</accession>
<dbReference type="InterPro" id="IPR025486">
    <property type="entry name" value="DUF4378"/>
</dbReference>
<sequence>MLKPKTSNPNSITSINLDKITGCKVESQIKPKMTVNETRQLGHTESDQQDFLMASKLNPSQIVTPNKIKKKKKKKSKKSSQKSKTEIQKSGFRTKKSISQVFPWGVNQQRLRNYILSEQEKYYNAMQRRNTRTTVDLKDRRQQIGTSFLNQFAEKNLKSIIKKKKSIHDENQPKQKQKISTTLQNQYKQLLKKPKNLNFLPNRLKISSIHYPSPAQKIQKRNRSLSQGQHNKQILNNRIRTGSLHEKTGTLFEATTQKLKFKKPEKQKKIVIQYQNIEENFLNNNKKGLNQQKNESKPHSSLYKLMSNSSSNNMPNDSDRQQNNQELDDSFYSQKNIHDVHSEEQNEAKKIKGTNYFQMRKCSIPEIDKEGNYFKKDNYQKMALVQSDFSVENQAALIIQKVWRGYKIRQIQLKSKFQGKKDIHKIKDGLNLKSLTKSQINKLIKFGFLKKDSIDNSQLVDESSILSHSRPNSQMDNQKETKKQIESNQYQKFIENFQDDIEYKPGLLNQQNQVQNKFKDIQLQIISEHTPEKIKKTFQNSQDEQIQSFGNQKSKKISKLSIDVEEQEEENKVDIGEIRCAFGSESLLKSLSQEGEQSIQQDKGLFEQTSFQDFVMNKFKELMQRDKMDQLIALREEAVQQRQQQSLKQIDKAFQNNQISPRTFEFQQRKLEKWVNKQKTDLEQKKREILRGQQSVFDAIVKTQRDLQFVKQMLSSQNSQTYIKIVDSLSQESANYSENSLKSSIIDIQISNSQMLQYQQDEKNKAYEDVVTIQRKSNNILEEKELVCPEPFNLKKLAQSQFVRNVEQLKEPQKISEKCADSYSILISNMLIQEEVNQFYTEMLRNGIDLYEIISNSQLNRRAQIAQPKEQQMQGLKTNVAQIKAYLKYLEEYLIDNVMIQIQRVINIPLGPSSQIMLKFLQPIRDSAESDYDSNGAQHQIILSVEQFGKFERFLMEQRIINHQNKLLIELEHIHNKAIFDSLNEALDQFRPYGLNGQPFLWKSDPTRLRAREVQLTDIPGIIRKASEKVIDWSHYMTGILIDKEDSPFPKSMQLDQETVAQIREDRLYRMLTLDIIDNEDRWTNYDEETTEISIDLSDLLFDYLVEEVAFEMYKK</sequence>
<dbReference type="GeneID" id="5046286"/>
<keyword evidence="4" id="KW-1185">Reference proteome</keyword>
<dbReference type="PROSITE" id="PS50096">
    <property type="entry name" value="IQ"/>
    <property type="match status" value="1"/>
</dbReference>
<dbReference type="eggNOG" id="ENOG502SPPD">
    <property type="taxonomic scope" value="Eukaryota"/>
</dbReference>
<feature type="domain" description="DUF4378" evidence="2">
    <location>
        <begin position="971"/>
        <end position="1108"/>
    </location>
</feature>
<dbReference type="KEGG" id="ptm:GSPATT00003973001"/>
<evidence type="ECO:0000259" key="2">
    <source>
        <dbReference type="Pfam" id="PF14309"/>
    </source>
</evidence>
<dbReference type="CDD" id="cd23767">
    <property type="entry name" value="IQCD"/>
    <property type="match status" value="1"/>
</dbReference>
<evidence type="ECO:0000256" key="1">
    <source>
        <dbReference type="SAM" id="MobiDB-lite"/>
    </source>
</evidence>
<dbReference type="Pfam" id="PF14309">
    <property type="entry name" value="DUF4378"/>
    <property type="match status" value="1"/>
</dbReference>
<gene>
    <name evidence="3" type="ORF">GSPATT00003973001</name>
</gene>
<reference evidence="3 4" key="1">
    <citation type="journal article" date="2006" name="Nature">
        <title>Global trends of whole-genome duplications revealed by the ciliate Paramecium tetraurelia.</title>
        <authorList>
            <consortium name="Genoscope"/>
            <person name="Aury J.-M."/>
            <person name="Jaillon O."/>
            <person name="Duret L."/>
            <person name="Noel B."/>
            <person name="Jubin C."/>
            <person name="Porcel B.M."/>
            <person name="Segurens B."/>
            <person name="Daubin V."/>
            <person name="Anthouard V."/>
            <person name="Aiach N."/>
            <person name="Arnaiz O."/>
            <person name="Billaut A."/>
            <person name="Beisson J."/>
            <person name="Blanc I."/>
            <person name="Bouhouche K."/>
            <person name="Camara F."/>
            <person name="Duharcourt S."/>
            <person name="Guigo R."/>
            <person name="Gogendeau D."/>
            <person name="Katinka M."/>
            <person name="Keller A.-M."/>
            <person name="Kissmehl R."/>
            <person name="Klotz C."/>
            <person name="Koll F."/>
            <person name="Le Moue A."/>
            <person name="Lepere C."/>
            <person name="Malinsky S."/>
            <person name="Nowacki M."/>
            <person name="Nowak J.K."/>
            <person name="Plattner H."/>
            <person name="Poulain J."/>
            <person name="Ruiz F."/>
            <person name="Serrano V."/>
            <person name="Zagulski M."/>
            <person name="Dessen P."/>
            <person name="Betermier M."/>
            <person name="Weissenbach J."/>
            <person name="Scarpelli C."/>
            <person name="Schachter V."/>
            <person name="Sperling L."/>
            <person name="Meyer E."/>
            <person name="Cohen J."/>
            <person name="Wincker P."/>
        </authorList>
    </citation>
    <scope>NUCLEOTIDE SEQUENCE [LARGE SCALE GENOMIC DNA]</scope>
    <source>
        <strain evidence="3 4">Stock d4-2</strain>
    </source>
</reference>
<protein>
    <recommendedName>
        <fullName evidence="2">DUF4378 domain-containing protein</fullName>
    </recommendedName>
</protein>